<evidence type="ECO:0000313" key="1">
    <source>
        <dbReference type="EMBL" id="MBM7634098.1"/>
    </source>
</evidence>
<comment type="caution">
    <text evidence="1">The sequence shown here is derived from an EMBL/GenBank/DDBJ whole genome shotgun (WGS) entry which is preliminary data.</text>
</comment>
<proteinExistence type="predicted"/>
<protein>
    <submittedName>
        <fullName evidence="1">Uncharacterized protein</fullName>
    </submittedName>
</protein>
<evidence type="ECO:0000313" key="2">
    <source>
        <dbReference type="Proteomes" id="UP000741863"/>
    </source>
</evidence>
<organism evidence="1 2">
    <name type="scientific">Geomicrobium sediminis</name>
    <dbReference type="NCBI Taxonomy" id="1347788"/>
    <lineage>
        <taxon>Bacteria</taxon>
        <taxon>Bacillati</taxon>
        <taxon>Bacillota</taxon>
        <taxon>Bacilli</taxon>
        <taxon>Bacillales</taxon>
        <taxon>Geomicrobium</taxon>
    </lineage>
</organism>
<sequence length="49" mass="5709">MNKFRGYLYKTARIMGDINAIKKGTVGKRIARRMAGRFTGKAIFRRIFK</sequence>
<name>A0ABS2PFA5_9BACL</name>
<reference evidence="1 2" key="1">
    <citation type="submission" date="2021-01" db="EMBL/GenBank/DDBJ databases">
        <title>Genomic Encyclopedia of Type Strains, Phase IV (KMG-IV): sequencing the most valuable type-strain genomes for metagenomic binning, comparative biology and taxonomic classification.</title>
        <authorList>
            <person name="Goeker M."/>
        </authorList>
    </citation>
    <scope>NUCLEOTIDE SEQUENCE [LARGE SCALE GENOMIC DNA]</scope>
    <source>
        <strain evidence="1 2">DSM 25540</strain>
    </source>
</reference>
<dbReference type="Proteomes" id="UP000741863">
    <property type="component" value="Unassembled WGS sequence"/>
</dbReference>
<gene>
    <name evidence="1" type="ORF">JOD17_003198</name>
</gene>
<dbReference type="EMBL" id="JAFBEC010000009">
    <property type="protein sequence ID" value="MBM7634098.1"/>
    <property type="molecule type" value="Genomic_DNA"/>
</dbReference>
<accession>A0ABS2PFA5</accession>
<keyword evidence="2" id="KW-1185">Reference proteome</keyword>